<keyword evidence="7" id="KW-1185">Reference proteome</keyword>
<dbReference type="CDD" id="cd21378">
    <property type="entry name" value="eIF3E"/>
    <property type="match status" value="1"/>
</dbReference>
<keyword evidence="1" id="KW-0963">Cytoplasm</keyword>
<dbReference type="PROSITE" id="PS50250">
    <property type="entry name" value="PCI"/>
    <property type="match status" value="1"/>
</dbReference>
<dbReference type="PANTHER" id="PTHR10317">
    <property type="entry name" value="EUKARYOTIC TRANSLATION INITIATION FACTOR 3 SUBUNIT E"/>
    <property type="match status" value="1"/>
</dbReference>
<dbReference type="EMBL" id="NNAY01001816">
    <property type="protein sequence ID" value="OXU22833.1"/>
    <property type="molecule type" value="Genomic_DNA"/>
</dbReference>
<feature type="domain" description="PCI" evidence="5">
    <location>
        <begin position="292"/>
        <end position="463"/>
    </location>
</feature>
<keyword evidence="2" id="KW-0396">Initiation factor</keyword>
<dbReference type="Proteomes" id="UP000215335">
    <property type="component" value="Unassembled WGS sequence"/>
</dbReference>
<dbReference type="Pfam" id="PF09440">
    <property type="entry name" value="eIF3_N"/>
    <property type="match status" value="1"/>
</dbReference>
<dbReference type="SUPFAM" id="SSF46785">
    <property type="entry name" value="Winged helix' DNA-binding domain"/>
    <property type="match status" value="1"/>
</dbReference>
<dbReference type="HAMAP" id="MF_03004">
    <property type="entry name" value="eIF3e"/>
    <property type="match status" value="1"/>
</dbReference>
<dbReference type="OrthoDB" id="417252at2759"/>
<name>A0A232EWV4_9HYME</name>
<gene>
    <name evidence="6" type="ORF">TSAR_002675</name>
</gene>
<organism evidence="6 7">
    <name type="scientific">Trichomalopsis sarcophagae</name>
    <dbReference type="NCBI Taxonomy" id="543379"/>
    <lineage>
        <taxon>Eukaryota</taxon>
        <taxon>Metazoa</taxon>
        <taxon>Ecdysozoa</taxon>
        <taxon>Arthropoda</taxon>
        <taxon>Hexapoda</taxon>
        <taxon>Insecta</taxon>
        <taxon>Pterygota</taxon>
        <taxon>Neoptera</taxon>
        <taxon>Endopterygota</taxon>
        <taxon>Hymenoptera</taxon>
        <taxon>Apocrita</taxon>
        <taxon>Proctotrupomorpha</taxon>
        <taxon>Chalcidoidea</taxon>
        <taxon>Pteromalidae</taxon>
        <taxon>Pteromalinae</taxon>
        <taxon>Trichomalopsis</taxon>
    </lineage>
</organism>
<evidence type="ECO:0000313" key="7">
    <source>
        <dbReference type="Proteomes" id="UP000215335"/>
    </source>
</evidence>
<dbReference type="InterPro" id="IPR000717">
    <property type="entry name" value="PCI_dom"/>
</dbReference>
<dbReference type="InterPro" id="IPR019010">
    <property type="entry name" value="eIF3e_N"/>
</dbReference>
<accession>A0A232EWV4</accession>
<dbReference type="InterPro" id="IPR036390">
    <property type="entry name" value="WH_DNA-bd_sf"/>
</dbReference>
<evidence type="ECO:0000313" key="6">
    <source>
        <dbReference type="EMBL" id="OXU22833.1"/>
    </source>
</evidence>
<reference evidence="6 7" key="1">
    <citation type="journal article" date="2017" name="Curr. Biol.">
        <title>The Evolution of Venom by Co-option of Single-Copy Genes.</title>
        <authorList>
            <person name="Martinson E.O."/>
            <person name="Mrinalini"/>
            <person name="Kelkar Y.D."/>
            <person name="Chang C.H."/>
            <person name="Werren J.H."/>
        </authorList>
    </citation>
    <scope>NUCLEOTIDE SEQUENCE [LARGE SCALE GENOMIC DNA]</scope>
    <source>
        <strain evidence="6 7">Alberta</strain>
        <tissue evidence="6">Whole body</tissue>
    </source>
</reference>
<dbReference type="InterPro" id="IPR016650">
    <property type="entry name" value="eIF3e"/>
</dbReference>
<dbReference type="AlphaFoldDB" id="A0A232EWV4"/>
<proteinExistence type="inferred from homology"/>
<comment type="subunit">
    <text evidence="4">Component of the eukaryotic translation initiation factor 3 (eIF-3) complex. The eIF-3 complex interacts with pix. Interacts with mxt.</text>
</comment>
<sequence>YSLSATPPPGAIGKRRCCSLELDKRLAARSPFESRTRLQHLTSIQSLCKRVDFCEIKDKYIIATRMAKFDLTHKIGQYLDRHLVLPHLEFLSAKEIFDENELLQVKLDILSKTHMVDYEIDVKCQVYRDINAPEEMKIRRQDILNELCRLQENAKVILDLMNNEEKMKKIDGMRDNKSLIKFLYDEVPGFQMEMMDDLVKLAKYRYECGNYQVSSSYLYFYMLVMSPTDKNYLNASWGKLASEILTQDWDTALEDINKLRDYIDNNIGQFNSLQVLQQRTWLIHWSLFVFFNHIKGRDMIIDMFLYRPHYLNAIQTMCPHILRYLATAVIVNRLRRPALKDLVKVIQQESYSYRDPITELLEHLYVNFDFDGARQKLQECQTVLCNDFFLIALLNEFVESARLMIFETFCRIHQCISIQMLSEKLNMEVEVAECWIVNLIRSARLDAKIDSKLGHVVMGGQSASPYQQLTEKIETLSVRSEALEALIERKVKAKNQDHIVWNP</sequence>
<dbReference type="GO" id="GO:0005852">
    <property type="term" value="C:eukaryotic translation initiation factor 3 complex"/>
    <property type="evidence" value="ECO:0007669"/>
    <property type="project" value="InterPro"/>
</dbReference>
<dbReference type="GO" id="GO:0003743">
    <property type="term" value="F:translation initiation factor activity"/>
    <property type="evidence" value="ECO:0007669"/>
    <property type="project" value="UniProtKB-KW"/>
</dbReference>
<feature type="non-terminal residue" evidence="6">
    <location>
        <position position="1"/>
    </location>
</feature>
<dbReference type="STRING" id="543379.A0A232EWV4"/>
<evidence type="ECO:0000256" key="2">
    <source>
        <dbReference type="ARBA" id="ARBA00022540"/>
    </source>
</evidence>
<comment type="caution">
    <text evidence="6">The sequence shown here is derived from an EMBL/GenBank/DDBJ whole genome shotgun (WGS) entry which is preliminary data.</text>
</comment>
<evidence type="ECO:0000256" key="3">
    <source>
        <dbReference type="ARBA" id="ARBA00022917"/>
    </source>
</evidence>
<keyword evidence="3" id="KW-0648">Protein biosynthesis</keyword>
<dbReference type="SMART" id="SM00088">
    <property type="entry name" value="PINT"/>
    <property type="match status" value="1"/>
</dbReference>
<dbReference type="Pfam" id="PF01399">
    <property type="entry name" value="PCI"/>
    <property type="match status" value="1"/>
</dbReference>
<evidence type="ECO:0000259" key="5">
    <source>
        <dbReference type="PROSITE" id="PS50250"/>
    </source>
</evidence>
<dbReference type="PIRSF" id="PIRSF016255">
    <property type="entry name" value="eIF3e_su6"/>
    <property type="match status" value="1"/>
</dbReference>
<dbReference type="SMART" id="SM01186">
    <property type="entry name" value="eIF3_N"/>
    <property type="match status" value="1"/>
</dbReference>
<evidence type="ECO:0000256" key="4">
    <source>
        <dbReference type="ARBA" id="ARBA00047068"/>
    </source>
</evidence>
<protein>
    <recommendedName>
        <fullName evidence="5">PCI domain-containing protein</fullName>
    </recommendedName>
</protein>
<evidence type="ECO:0000256" key="1">
    <source>
        <dbReference type="ARBA" id="ARBA00022490"/>
    </source>
</evidence>